<dbReference type="EMBL" id="QGDT01000001">
    <property type="protein sequence ID" value="PWJ60236.1"/>
    <property type="molecule type" value="Genomic_DNA"/>
</dbReference>
<dbReference type="InterPro" id="IPR019563">
    <property type="entry name" value="GH97_catalytic"/>
</dbReference>
<dbReference type="InterPro" id="IPR029486">
    <property type="entry name" value="GH97_N"/>
</dbReference>
<dbReference type="OrthoDB" id="57532at2"/>
<evidence type="ECO:0000313" key="7">
    <source>
        <dbReference type="EMBL" id="PWJ60236.1"/>
    </source>
</evidence>
<evidence type="ECO:0000256" key="3">
    <source>
        <dbReference type="ARBA" id="ARBA00022837"/>
    </source>
</evidence>
<dbReference type="AlphaFoldDB" id="A0A316ASC1"/>
<evidence type="ECO:0000313" key="8">
    <source>
        <dbReference type="Proteomes" id="UP000245880"/>
    </source>
</evidence>
<dbReference type="SUPFAM" id="SSF51445">
    <property type="entry name" value="(Trans)glycosidases"/>
    <property type="match status" value="1"/>
</dbReference>
<dbReference type="InterPro" id="IPR017853">
    <property type="entry name" value="GH"/>
</dbReference>
<dbReference type="InterPro" id="IPR013785">
    <property type="entry name" value="Aldolase_TIM"/>
</dbReference>
<proteinExistence type="predicted"/>
<name>A0A316ASC1_9BACT</name>
<feature type="domain" description="Glycosyl-hydrolase 97 catalytic" evidence="4">
    <location>
        <begin position="304"/>
        <end position="469"/>
    </location>
</feature>
<dbReference type="Gene3D" id="3.20.20.70">
    <property type="entry name" value="Aldolase class I"/>
    <property type="match status" value="1"/>
</dbReference>
<dbReference type="Pfam" id="PF14509">
    <property type="entry name" value="GH97_C"/>
    <property type="match status" value="1"/>
</dbReference>
<organism evidence="7 8">
    <name type="scientific">Dyadobacter jejuensis</name>
    <dbReference type="NCBI Taxonomy" id="1082580"/>
    <lineage>
        <taxon>Bacteria</taxon>
        <taxon>Pseudomonadati</taxon>
        <taxon>Bacteroidota</taxon>
        <taxon>Cytophagia</taxon>
        <taxon>Cytophagales</taxon>
        <taxon>Spirosomataceae</taxon>
        <taxon>Dyadobacter</taxon>
    </lineage>
</organism>
<keyword evidence="8" id="KW-1185">Reference proteome</keyword>
<evidence type="ECO:0000259" key="4">
    <source>
        <dbReference type="Pfam" id="PF10566"/>
    </source>
</evidence>
<dbReference type="Pfam" id="PF10566">
    <property type="entry name" value="Glyco_hydro_97"/>
    <property type="match status" value="1"/>
</dbReference>
<gene>
    <name evidence="7" type="ORF">CLV98_101417</name>
</gene>
<comment type="subunit">
    <text evidence="2">Monomer.</text>
</comment>
<feature type="domain" description="Glycosyl-hydrolase 97 C-terminal oligomerisation" evidence="6">
    <location>
        <begin position="568"/>
        <end position="663"/>
    </location>
</feature>
<comment type="cofactor">
    <cofactor evidence="1">
        <name>Ca(2+)</name>
        <dbReference type="ChEBI" id="CHEBI:29108"/>
    </cofactor>
</comment>
<dbReference type="Pfam" id="PF14508">
    <property type="entry name" value="GH97_N"/>
    <property type="match status" value="1"/>
</dbReference>
<dbReference type="PANTHER" id="PTHR35803">
    <property type="entry name" value="GLUCAN 1,4-ALPHA-GLUCOSIDASE SUSB-RELATED"/>
    <property type="match status" value="1"/>
</dbReference>
<dbReference type="GO" id="GO:0030246">
    <property type="term" value="F:carbohydrate binding"/>
    <property type="evidence" value="ECO:0007669"/>
    <property type="project" value="InterPro"/>
</dbReference>
<dbReference type="Gene3D" id="2.70.98.10">
    <property type="match status" value="1"/>
</dbReference>
<evidence type="ECO:0000256" key="2">
    <source>
        <dbReference type="ARBA" id="ARBA00011245"/>
    </source>
</evidence>
<dbReference type="InterPro" id="IPR029483">
    <property type="entry name" value="GH97_C"/>
</dbReference>
<evidence type="ECO:0000259" key="5">
    <source>
        <dbReference type="Pfam" id="PF14508"/>
    </source>
</evidence>
<comment type="caution">
    <text evidence="7">The sequence shown here is derived from an EMBL/GenBank/DDBJ whole genome shotgun (WGS) entry which is preliminary data.</text>
</comment>
<reference evidence="7 8" key="1">
    <citation type="submission" date="2018-03" db="EMBL/GenBank/DDBJ databases">
        <title>Genomic Encyclopedia of Archaeal and Bacterial Type Strains, Phase II (KMG-II): from individual species to whole genera.</title>
        <authorList>
            <person name="Goeker M."/>
        </authorList>
    </citation>
    <scope>NUCLEOTIDE SEQUENCE [LARGE SCALE GENOMIC DNA]</scope>
    <source>
        <strain evidence="7 8">DSM 100346</strain>
    </source>
</reference>
<dbReference type="InterPro" id="IPR014718">
    <property type="entry name" value="GH-type_carb-bd"/>
</dbReference>
<evidence type="ECO:0000256" key="1">
    <source>
        <dbReference type="ARBA" id="ARBA00001913"/>
    </source>
</evidence>
<dbReference type="PANTHER" id="PTHR35803:SF2">
    <property type="entry name" value="RETAINING ALPHA-GALACTOSIDASE"/>
    <property type="match status" value="1"/>
</dbReference>
<sequence>MRHIIIITVFLVGIGLLPAPNWISPALAKNEKVELHSPNGTIKIGIQLVKNQIFYSVWLHDRPIVEASALNLEFDEGRFSQGLKLGKPSFREGKETYELVVGKKKSVHDSYQELLLPIMETLSPFRNLQIRVRVFDDGLAFRYEFPVQAQRNDMVLLDEKTHFKLAGNPRVMALGLPSYTSSHEGVYTVAPLSAIPADSLFDMPALFDFDGEAFLGITEAALLDYAGMYLSKQAGEFVSMLSPLPGQGGVKVKAMLPHKSPWRVMLLSDRLGALLESTIITSLNEPNRLEDLSWIKPGKTTFPWWNGNIVPLTLNAPGNNFETAQYYIDFCARNGIEYHSVVEYGVRQWYVDDGVRYMPGPNADVTTPVAGLDMQRICDYGKQKGVGIRVWVHWAALYPQIDSAFALYEKWGIQGMMIDFMDRDDQEMVNIQTEMLEKAAKHHLHIQFHGAYKPTGLSRTYPNEFTREGTRNYEVNKWEPHGLVPFDDINIPFTRMLAGPTDYHLGGFRAVPADSFVTQYIQPLMLGTRAHQLAMYVVMESYLQIVSDYPKAYEGQPGFNFLKQVPTTWDDTKVLNALAGEYLTLVRKHGGEWYLGSITNDQPREFTISLSFLDAGTYRAEIYADASDVGKHPNHLQVAAGSVTSQDSLSIHLAAGGGHAIRFVKVE</sequence>
<protein>
    <submittedName>
        <fullName evidence="7">Alpha-glucosidase</fullName>
    </submittedName>
</protein>
<accession>A0A316ASC1</accession>
<dbReference type="RefSeq" id="WP_109672369.1">
    <property type="nucleotide sequence ID" value="NZ_QGDT01000001.1"/>
</dbReference>
<evidence type="ECO:0000259" key="6">
    <source>
        <dbReference type="Pfam" id="PF14509"/>
    </source>
</evidence>
<dbReference type="Proteomes" id="UP000245880">
    <property type="component" value="Unassembled WGS sequence"/>
</dbReference>
<feature type="domain" description="Glycosyl-hydrolase 97 N-terminal" evidence="5">
    <location>
        <begin position="35"/>
        <end position="286"/>
    </location>
</feature>
<dbReference type="InterPro" id="IPR052720">
    <property type="entry name" value="Glycosyl_hydrolase_97"/>
</dbReference>
<keyword evidence="3" id="KW-0106">Calcium</keyword>